<dbReference type="Proteomes" id="UP001065252">
    <property type="component" value="Segment"/>
</dbReference>
<accession>A0A976SXV9</accession>
<evidence type="ECO:0000256" key="1">
    <source>
        <dbReference type="SAM" id="Coils"/>
    </source>
</evidence>
<proteinExistence type="predicted"/>
<dbReference type="EMBL" id="ON506927">
    <property type="protein sequence ID" value="UVD43062.1"/>
    <property type="molecule type" value="Genomic_DNA"/>
</dbReference>
<keyword evidence="1" id="KW-0175">Coiled coil</keyword>
<evidence type="ECO:0000313" key="2">
    <source>
        <dbReference type="EMBL" id="UVD43062.1"/>
    </source>
</evidence>
<feature type="coiled-coil region" evidence="1">
    <location>
        <begin position="13"/>
        <end position="59"/>
    </location>
</feature>
<sequence length="61" mass="7105">MNQIYISDMNRLIATIESDLKFKVQAIEQLEAQGKHQEAENLKGQVKGTRDTLNEFRQLRD</sequence>
<organism evidence="2 3">
    <name type="scientific">Enterococcus phage TJE1</name>
    <dbReference type="NCBI Taxonomy" id="2951262"/>
    <lineage>
        <taxon>Viruses</taxon>
        <taxon>Duplodnaviria</taxon>
        <taxon>Heunggongvirae</taxon>
        <taxon>Uroviricota</taxon>
        <taxon>Caudoviricetes</taxon>
        <taxon>Herelleviridae</taxon>
        <taxon>Brockvirinae</taxon>
        <taxon>Schiekvirus</taxon>
        <taxon>Schiekvirus Tje1</taxon>
    </lineage>
</organism>
<protein>
    <submittedName>
        <fullName evidence="2">Uncharacterized protein</fullName>
    </submittedName>
</protein>
<reference evidence="2" key="1">
    <citation type="submission" date="2022-05" db="EMBL/GenBank/DDBJ databases">
        <authorList>
            <person name="Enroth T.J."/>
            <person name="Johnson C.N."/>
            <person name="Duerkop B.A."/>
        </authorList>
    </citation>
    <scope>NUCLEOTIDE SEQUENCE</scope>
</reference>
<evidence type="ECO:0000313" key="3">
    <source>
        <dbReference type="Proteomes" id="UP001065252"/>
    </source>
</evidence>
<keyword evidence="3" id="KW-1185">Reference proteome</keyword>
<name>A0A976SXV9_9CAUD</name>